<dbReference type="RefSeq" id="WP_081141549.1">
    <property type="nucleotide sequence ID" value="NZ_MWUE01000033.1"/>
</dbReference>
<dbReference type="Proteomes" id="UP000192769">
    <property type="component" value="Unassembled WGS sequence"/>
</dbReference>
<proteinExistence type="predicted"/>
<accession>A0A1V9D9H8</accession>
<sequence>MYKSNDERLTDILIGEAMLSLLQSGKAVSSRALMDALQRMAEQEEDEDRQQGLLRAINEVQQNLNVQTGQTRVTLRDRHNGEHHFKGEPVPGDKRKH</sequence>
<protein>
    <submittedName>
        <fullName evidence="2">Uncharacterized protein</fullName>
    </submittedName>
</protein>
<comment type="caution">
    <text evidence="2">The sequence shown here is derived from an EMBL/GenBank/DDBJ whole genome shotgun (WGS) entry which is preliminary data.</text>
</comment>
<keyword evidence="3" id="KW-1185">Reference proteome</keyword>
<organism evidence="2 3">
    <name type="scientific">Pantoea latae</name>
    <dbReference type="NCBI Taxonomy" id="1964541"/>
    <lineage>
        <taxon>Bacteria</taxon>
        <taxon>Pseudomonadati</taxon>
        <taxon>Pseudomonadota</taxon>
        <taxon>Gammaproteobacteria</taxon>
        <taxon>Enterobacterales</taxon>
        <taxon>Erwiniaceae</taxon>
        <taxon>Pantoea</taxon>
    </lineage>
</organism>
<name>A0A1V9D9H8_9GAMM</name>
<dbReference type="OrthoDB" id="6539751at2"/>
<reference evidence="2 3" key="1">
    <citation type="submission" date="2017-02" db="EMBL/GenBank/DDBJ databases">
        <title>Whole genome shotgun sequence of Pantoea agglomerans strain AS1 isolated from a cycad, Zamia floridana in Central Florida, USA.</title>
        <authorList>
            <person name="Lata P."/>
            <person name="Govindarajan S."/>
            <person name="Qi F."/>
            <person name="Li J.-L."/>
            <person name="Maurya S.K."/>
            <person name="Sahoo M.K."/>
        </authorList>
    </citation>
    <scope>NUCLEOTIDE SEQUENCE [LARGE SCALE GENOMIC DNA]</scope>
    <source>
        <strain evidence="2 3">AS1</strain>
    </source>
</reference>
<evidence type="ECO:0000256" key="1">
    <source>
        <dbReference type="SAM" id="MobiDB-lite"/>
    </source>
</evidence>
<dbReference type="EMBL" id="MWUE01000033">
    <property type="protein sequence ID" value="OQP30508.1"/>
    <property type="molecule type" value="Genomic_DNA"/>
</dbReference>
<evidence type="ECO:0000313" key="3">
    <source>
        <dbReference type="Proteomes" id="UP000192769"/>
    </source>
</evidence>
<gene>
    <name evidence="2" type="ORF">B2J69_19875</name>
</gene>
<evidence type="ECO:0000313" key="2">
    <source>
        <dbReference type="EMBL" id="OQP30508.1"/>
    </source>
</evidence>
<dbReference type="AlphaFoldDB" id="A0A1V9D9H8"/>
<feature type="region of interest" description="Disordered" evidence="1">
    <location>
        <begin position="77"/>
        <end position="97"/>
    </location>
</feature>